<gene>
    <name evidence="5" type="ORF">PXEA_LOCUS20420</name>
</gene>
<dbReference type="GO" id="GO:0017056">
    <property type="term" value="F:structural constituent of nuclear pore"/>
    <property type="evidence" value="ECO:0007669"/>
    <property type="project" value="InterPro"/>
</dbReference>
<evidence type="ECO:0000313" key="5">
    <source>
        <dbReference type="EMBL" id="VEL26980.1"/>
    </source>
</evidence>
<dbReference type="GO" id="GO:0044611">
    <property type="term" value="C:nuclear pore inner ring"/>
    <property type="evidence" value="ECO:0007669"/>
    <property type="project" value="TreeGrafter"/>
</dbReference>
<dbReference type="GO" id="GO:0000972">
    <property type="term" value="P:transcription-dependent tethering of RNA polymerase II gene DNA at nuclear periphery"/>
    <property type="evidence" value="ECO:0007669"/>
    <property type="project" value="TreeGrafter"/>
</dbReference>
<comment type="subcellular location">
    <subcellularLocation>
        <location evidence="1">Nucleus</location>
    </subcellularLocation>
</comment>
<comment type="caution">
    <text evidence="5">The sequence shown here is derived from an EMBL/GenBank/DDBJ whole genome shotgun (WGS) entry which is preliminary data.</text>
</comment>
<evidence type="ECO:0000259" key="4">
    <source>
        <dbReference type="Pfam" id="PF08801"/>
    </source>
</evidence>
<dbReference type="GO" id="GO:0036228">
    <property type="term" value="P:protein localization to nuclear inner membrane"/>
    <property type="evidence" value="ECO:0007669"/>
    <property type="project" value="TreeGrafter"/>
</dbReference>
<feature type="non-terminal residue" evidence="5">
    <location>
        <position position="130"/>
    </location>
</feature>
<dbReference type="InterPro" id="IPR014908">
    <property type="entry name" value="Nucleoporin_Nup133/Nup155_N"/>
</dbReference>
<keyword evidence="3" id="KW-0539">Nucleus</keyword>
<dbReference type="PANTHER" id="PTHR10350">
    <property type="entry name" value="NUCLEAR PORE COMPLEX PROTEIN NUP155"/>
    <property type="match status" value="1"/>
</dbReference>
<dbReference type="EMBL" id="CAAALY010084065">
    <property type="protein sequence ID" value="VEL26980.1"/>
    <property type="molecule type" value="Genomic_DNA"/>
</dbReference>
<reference evidence="5" key="1">
    <citation type="submission" date="2018-11" db="EMBL/GenBank/DDBJ databases">
        <authorList>
            <consortium name="Pathogen Informatics"/>
        </authorList>
    </citation>
    <scope>NUCLEOTIDE SEQUENCE</scope>
</reference>
<dbReference type="OrthoDB" id="338970at2759"/>
<dbReference type="Pfam" id="PF08801">
    <property type="entry name" value="Nucleoporin_N"/>
    <property type="match status" value="1"/>
</dbReference>
<dbReference type="AlphaFoldDB" id="A0A448X3I3"/>
<name>A0A448X3I3_9PLAT</name>
<dbReference type="PANTHER" id="PTHR10350:SF6">
    <property type="entry name" value="NUCLEAR PORE COMPLEX PROTEIN NUP155"/>
    <property type="match status" value="1"/>
</dbReference>
<keyword evidence="2" id="KW-0813">Transport</keyword>
<dbReference type="GO" id="GO:0006606">
    <property type="term" value="P:protein import into nucleus"/>
    <property type="evidence" value="ECO:0007669"/>
    <property type="project" value="TreeGrafter"/>
</dbReference>
<evidence type="ECO:0000313" key="6">
    <source>
        <dbReference type="Proteomes" id="UP000784294"/>
    </source>
</evidence>
<dbReference type="Proteomes" id="UP000784294">
    <property type="component" value="Unassembled WGS sequence"/>
</dbReference>
<keyword evidence="6" id="KW-1185">Reference proteome</keyword>
<organism evidence="5 6">
    <name type="scientific">Protopolystoma xenopodis</name>
    <dbReference type="NCBI Taxonomy" id="117903"/>
    <lineage>
        <taxon>Eukaryota</taxon>
        <taxon>Metazoa</taxon>
        <taxon>Spiralia</taxon>
        <taxon>Lophotrochozoa</taxon>
        <taxon>Platyhelminthes</taxon>
        <taxon>Monogenea</taxon>
        <taxon>Polyopisthocotylea</taxon>
        <taxon>Polystomatidea</taxon>
        <taxon>Polystomatidae</taxon>
        <taxon>Protopolystoma</taxon>
    </lineage>
</organism>
<evidence type="ECO:0000256" key="1">
    <source>
        <dbReference type="ARBA" id="ARBA00004123"/>
    </source>
</evidence>
<sequence>MLQEPSLSDYASDWLNKFIQADNCFRDLPALLDLQNSDSVTVSGLNDLDYPESPAYCGGLLEIIKTSALPVELMEKFSCMRKNCLMGVFPDIQRAWVTVDNELFLWDYDSGEDLAFYDGMSDTIIAANIS</sequence>
<accession>A0A448X3I3</accession>
<dbReference type="InterPro" id="IPR004870">
    <property type="entry name" value="Nucleoporin_Nup155"/>
</dbReference>
<proteinExistence type="predicted"/>
<feature type="domain" description="Nucleoporin Nup133/Nup155-like N-terminal" evidence="4">
    <location>
        <begin position="64"/>
        <end position="127"/>
    </location>
</feature>
<evidence type="ECO:0000256" key="3">
    <source>
        <dbReference type="ARBA" id="ARBA00023242"/>
    </source>
</evidence>
<dbReference type="GO" id="GO:0006405">
    <property type="term" value="P:RNA export from nucleus"/>
    <property type="evidence" value="ECO:0007669"/>
    <property type="project" value="TreeGrafter"/>
</dbReference>
<evidence type="ECO:0000256" key="2">
    <source>
        <dbReference type="ARBA" id="ARBA00022448"/>
    </source>
</evidence>
<protein>
    <recommendedName>
        <fullName evidence="4">Nucleoporin Nup133/Nup155-like N-terminal domain-containing protein</fullName>
    </recommendedName>
</protein>